<dbReference type="Proteomes" id="UP000018838">
    <property type="component" value="Chromosome"/>
</dbReference>
<evidence type="ECO:0000313" key="1">
    <source>
        <dbReference type="EMBL" id="AHE66498.1"/>
    </source>
</evidence>
<dbReference type="KEGG" id="lok:Loa_00939"/>
<dbReference type="PATRIC" id="fig|1268635.3.peg.938"/>
<protein>
    <submittedName>
        <fullName evidence="1">Uncharacterized protein</fullName>
    </submittedName>
</protein>
<dbReference type="AlphaFoldDB" id="W0B7H2"/>
<keyword evidence="2" id="KW-1185">Reference proteome</keyword>
<proteinExistence type="predicted"/>
<accession>W0B7H2</accession>
<gene>
    <name evidence="1" type="ORF">Loa_00939</name>
</gene>
<dbReference type="EMBL" id="CP004006">
    <property type="protein sequence ID" value="AHE66498.1"/>
    <property type="molecule type" value="Genomic_DNA"/>
</dbReference>
<reference evidence="1 2" key="1">
    <citation type="journal article" date="2013" name="Int. J. Med. Microbiol.">
        <title>Legionella oakridgensis ATCC 33761 genome sequence and phenotypic characterization reveals its replication capacity in amoebae.</title>
        <authorList>
            <person name="Brzuszkiewicz E."/>
            <person name="Schulz T."/>
            <person name="Rydzewski K."/>
            <person name="Daniel R."/>
            <person name="Gillmaier N."/>
            <person name="Dittmann C."/>
            <person name="Holland G."/>
            <person name="Schunder E."/>
            <person name="Lautner M."/>
            <person name="Eisenreich W."/>
            <person name="Luck C."/>
            <person name="Heuner K."/>
        </authorList>
    </citation>
    <scope>NUCLEOTIDE SEQUENCE [LARGE SCALE GENOMIC DNA]</scope>
    <source>
        <strain>OR-10</strain>
        <strain evidence="2">ATCC 33761</strain>
    </source>
</reference>
<name>W0B7H2_9GAMM</name>
<evidence type="ECO:0000313" key="2">
    <source>
        <dbReference type="Proteomes" id="UP000018838"/>
    </source>
</evidence>
<organism evidence="1 2">
    <name type="scientific">Legionella oakridgensis ATCC 33761 = DSM 21215</name>
    <dbReference type="NCBI Taxonomy" id="1268635"/>
    <lineage>
        <taxon>Bacteria</taxon>
        <taxon>Pseudomonadati</taxon>
        <taxon>Pseudomonadota</taxon>
        <taxon>Gammaproteobacteria</taxon>
        <taxon>Legionellales</taxon>
        <taxon>Legionellaceae</taxon>
        <taxon>Legionella</taxon>
    </lineage>
</organism>
<dbReference type="RefSeq" id="WP_081726615.1">
    <property type="nucleotide sequence ID" value="NZ_CP004006.1"/>
</dbReference>
<sequence>MDKPGTFHITIAYQVTKPLVSNISLLFDFNVSEEVNPGGE</sequence>
<dbReference type="HOGENOM" id="CLU_3291794_0_0_6"/>